<gene>
    <name evidence="1" type="ORF">PENSTE_c011G04104</name>
</gene>
<dbReference type="Proteomes" id="UP000191285">
    <property type="component" value="Unassembled WGS sequence"/>
</dbReference>
<dbReference type="EMBL" id="MLKD01000011">
    <property type="protein sequence ID" value="OQE21923.1"/>
    <property type="molecule type" value="Genomic_DNA"/>
</dbReference>
<proteinExistence type="predicted"/>
<evidence type="ECO:0000313" key="2">
    <source>
        <dbReference type="Proteomes" id="UP000191285"/>
    </source>
</evidence>
<reference evidence="2" key="1">
    <citation type="journal article" date="2017" name="Nat. Microbiol.">
        <title>Global analysis of biosynthetic gene clusters reveals vast potential of secondary metabolite production in Penicillium species.</title>
        <authorList>
            <person name="Nielsen J.C."/>
            <person name="Grijseels S."/>
            <person name="Prigent S."/>
            <person name="Ji B."/>
            <person name="Dainat J."/>
            <person name="Nielsen K.F."/>
            <person name="Frisvad J.C."/>
            <person name="Workman M."/>
            <person name="Nielsen J."/>
        </authorList>
    </citation>
    <scope>NUCLEOTIDE SEQUENCE [LARGE SCALE GENOMIC DNA]</scope>
    <source>
        <strain evidence="2">IBT 24891</strain>
    </source>
</reference>
<accession>A0A1V6T841</accession>
<protein>
    <submittedName>
        <fullName evidence="1">Uncharacterized protein</fullName>
    </submittedName>
</protein>
<name>A0A1V6T841_9EURO</name>
<dbReference type="AlphaFoldDB" id="A0A1V6T841"/>
<organism evidence="1 2">
    <name type="scientific">Penicillium steckii</name>
    <dbReference type="NCBI Taxonomy" id="303698"/>
    <lineage>
        <taxon>Eukaryota</taxon>
        <taxon>Fungi</taxon>
        <taxon>Dikarya</taxon>
        <taxon>Ascomycota</taxon>
        <taxon>Pezizomycotina</taxon>
        <taxon>Eurotiomycetes</taxon>
        <taxon>Eurotiomycetidae</taxon>
        <taxon>Eurotiales</taxon>
        <taxon>Aspergillaceae</taxon>
        <taxon>Penicillium</taxon>
    </lineage>
</organism>
<evidence type="ECO:0000313" key="1">
    <source>
        <dbReference type="EMBL" id="OQE21923.1"/>
    </source>
</evidence>
<comment type="caution">
    <text evidence="1">The sequence shown here is derived from an EMBL/GenBank/DDBJ whole genome shotgun (WGS) entry which is preliminary data.</text>
</comment>
<sequence>MARPFLFGASKFVSWHFWIRQLALLDSPVGTSGFASWYFWIRQLALWIRQLALLDSPVGVSGFASWFTTSVIWGVLYRYSGGPPARITGATCPYSGGPPAGIRAVLTNKALIFDNK</sequence>
<keyword evidence="2" id="KW-1185">Reference proteome</keyword>